<name>A0A1I8B5T9_MELHA</name>
<accession>A0A1I8B5T9</accession>
<dbReference type="AlphaFoldDB" id="A0A1I8B5T9"/>
<protein>
    <submittedName>
        <fullName evidence="2">LETM1 domain-containing protein</fullName>
    </submittedName>
</protein>
<dbReference type="WBParaSite" id="MhA1_Contig1435.frz3.gene1">
    <property type="protein sequence ID" value="MhA1_Contig1435.frz3.gene1"/>
    <property type="gene ID" value="MhA1_Contig1435.frz3.gene1"/>
</dbReference>
<evidence type="ECO:0000313" key="2">
    <source>
        <dbReference type="WBParaSite" id="MhA1_Contig1435.frz3.gene1"/>
    </source>
</evidence>
<organism evidence="1 2">
    <name type="scientific">Meloidogyne hapla</name>
    <name type="common">Root-knot nematode worm</name>
    <dbReference type="NCBI Taxonomy" id="6305"/>
    <lineage>
        <taxon>Eukaryota</taxon>
        <taxon>Metazoa</taxon>
        <taxon>Ecdysozoa</taxon>
        <taxon>Nematoda</taxon>
        <taxon>Chromadorea</taxon>
        <taxon>Rhabditida</taxon>
        <taxon>Tylenchina</taxon>
        <taxon>Tylenchomorpha</taxon>
        <taxon>Tylenchoidea</taxon>
        <taxon>Meloidogynidae</taxon>
        <taxon>Meloidogyninae</taxon>
        <taxon>Meloidogyne</taxon>
    </lineage>
</organism>
<keyword evidence="1" id="KW-1185">Reference proteome</keyword>
<reference evidence="2" key="1">
    <citation type="submission" date="2016-11" db="UniProtKB">
        <authorList>
            <consortium name="WormBaseParasite"/>
        </authorList>
    </citation>
    <scope>IDENTIFICATION</scope>
</reference>
<dbReference type="Proteomes" id="UP000095281">
    <property type="component" value="Unplaced"/>
</dbReference>
<sequence>MAPNMYHSHFSFHKKLSLLLMEQKWVKKVNVVIPLIRPYGDKFKIDGHSKKLNVYHYDLNTQGSRIQMINQPSNASESSHYTWLNYLRPVCLQHCIEGLSAILRQSQQEQNMDYSSHPLKSRYENFFFDMAQNVDWINSMRLQKFQLGIAELFDPLAFYILRLIGIPQIVATSCLPLQSIYYHHLGYLEKIIEKGDIPGKL</sequence>
<proteinExistence type="predicted"/>
<evidence type="ECO:0000313" key="1">
    <source>
        <dbReference type="Proteomes" id="UP000095281"/>
    </source>
</evidence>